<reference evidence="1" key="1">
    <citation type="submission" date="2019-05" db="EMBL/GenBank/DDBJ databases">
        <authorList>
            <person name="Piombo E."/>
        </authorList>
    </citation>
    <scope>NUCLEOTIDE SEQUENCE</scope>
    <source>
        <strain evidence="1">C2S</strain>
    </source>
</reference>
<name>A0A9Q9RTB3_FUSFU</name>
<gene>
    <name evidence="1" type="ORF">C2S_8950</name>
</gene>
<accession>A0A9Q9RTB3</accession>
<sequence length="63" mass="7001">MAFKSGNTLQVNKITVISVNEMLVCEVNGNYMHLKFDVMSSLGGETVSIYADTGYRKPIISRE</sequence>
<proteinExistence type="predicted"/>
<comment type="caution">
    <text evidence="1">The sequence shown here is derived from an EMBL/GenBank/DDBJ whole genome shotgun (WGS) entry which is preliminary data.</text>
</comment>
<dbReference type="Proteomes" id="UP000760494">
    <property type="component" value="Unassembled WGS sequence"/>
</dbReference>
<dbReference type="AlphaFoldDB" id="A0A9Q9RTB3"/>
<evidence type="ECO:0000313" key="1">
    <source>
        <dbReference type="EMBL" id="VTT73219.1"/>
    </source>
</evidence>
<evidence type="ECO:0000313" key="2">
    <source>
        <dbReference type="Proteomes" id="UP000760494"/>
    </source>
</evidence>
<organism evidence="1 2">
    <name type="scientific">Fusarium fujikuroi</name>
    <name type="common">Bakanae and foot rot disease fungus</name>
    <name type="synonym">Gibberella fujikuroi</name>
    <dbReference type="NCBI Taxonomy" id="5127"/>
    <lineage>
        <taxon>Eukaryota</taxon>
        <taxon>Fungi</taxon>
        <taxon>Dikarya</taxon>
        <taxon>Ascomycota</taxon>
        <taxon>Pezizomycotina</taxon>
        <taxon>Sordariomycetes</taxon>
        <taxon>Hypocreomycetidae</taxon>
        <taxon>Hypocreales</taxon>
        <taxon>Nectriaceae</taxon>
        <taxon>Fusarium</taxon>
        <taxon>Fusarium fujikuroi species complex</taxon>
    </lineage>
</organism>
<protein>
    <submittedName>
        <fullName evidence="1">Uncharacterized protein</fullName>
    </submittedName>
</protein>
<dbReference type="EMBL" id="CABFJX010000368">
    <property type="protein sequence ID" value="VTT73219.1"/>
    <property type="molecule type" value="Genomic_DNA"/>
</dbReference>